<dbReference type="InterPro" id="IPR003609">
    <property type="entry name" value="Pan_app"/>
</dbReference>
<keyword evidence="3" id="KW-1185">Reference proteome</keyword>
<protein>
    <submittedName>
        <fullName evidence="2">PAN domain protein</fullName>
    </submittedName>
</protein>
<name>A0A0C2F9X1_9BILA</name>
<accession>A0A0C2F9X1</accession>
<dbReference type="OrthoDB" id="5822796at2759"/>
<dbReference type="Pfam" id="PF00024">
    <property type="entry name" value="PAN_1"/>
    <property type="match status" value="1"/>
</dbReference>
<feature type="non-terminal residue" evidence="2">
    <location>
        <position position="116"/>
    </location>
</feature>
<evidence type="ECO:0000259" key="1">
    <source>
        <dbReference type="PROSITE" id="PS50948"/>
    </source>
</evidence>
<dbReference type="SUPFAM" id="SSF57414">
    <property type="entry name" value="Hairpin loop containing domain-like"/>
    <property type="match status" value="1"/>
</dbReference>
<evidence type="ECO:0000313" key="3">
    <source>
        <dbReference type="Proteomes" id="UP000054047"/>
    </source>
</evidence>
<feature type="non-terminal residue" evidence="2">
    <location>
        <position position="1"/>
    </location>
</feature>
<dbReference type="PROSITE" id="PS50948">
    <property type="entry name" value="PAN"/>
    <property type="match status" value="1"/>
</dbReference>
<evidence type="ECO:0000313" key="2">
    <source>
        <dbReference type="EMBL" id="KIH43684.1"/>
    </source>
</evidence>
<proteinExistence type="predicted"/>
<feature type="domain" description="Apple" evidence="1">
    <location>
        <begin position="33"/>
        <end position="108"/>
    </location>
</feature>
<organism evidence="2 3">
    <name type="scientific">Ancylostoma duodenale</name>
    <dbReference type="NCBI Taxonomy" id="51022"/>
    <lineage>
        <taxon>Eukaryota</taxon>
        <taxon>Metazoa</taxon>
        <taxon>Ecdysozoa</taxon>
        <taxon>Nematoda</taxon>
        <taxon>Chromadorea</taxon>
        <taxon>Rhabditida</taxon>
        <taxon>Rhabditina</taxon>
        <taxon>Rhabditomorpha</taxon>
        <taxon>Strongyloidea</taxon>
        <taxon>Ancylostomatidae</taxon>
        <taxon>Ancylostomatinae</taxon>
        <taxon>Ancylostoma</taxon>
    </lineage>
</organism>
<dbReference type="SMART" id="SM00473">
    <property type="entry name" value="PAN_AP"/>
    <property type="match status" value="1"/>
</dbReference>
<dbReference type="Proteomes" id="UP000054047">
    <property type="component" value="Unassembled WGS sequence"/>
</dbReference>
<dbReference type="CDD" id="cd01099">
    <property type="entry name" value="PAN_AP_HGF"/>
    <property type="match status" value="1"/>
</dbReference>
<reference evidence="2 3" key="1">
    <citation type="submission" date="2013-12" db="EMBL/GenBank/DDBJ databases">
        <title>Draft genome of the parsitic nematode Ancylostoma duodenale.</title>
        <authorList>
            <person name="Mitreva M."/>
        </authorList>
    </citation>
    <scope>NUCLEOTIDE SEQUENCE [LARGE SCALE GENOMIC DNA]</scope>
    <source>
        <strain evidence="2 3">Zhejiang</strain>
    </source>
</reference>
<sequence length="116" mass="13235">VARRNQVRDVVTHGTFVGAHIRKPPEKPIEKPCFTRFKQRMLSGFEEKTIIGVDQKGCLLICLHSDTFYCASANYNEFKRICTLNGGNLHLNEAELKPSTSDYYENECSPERGQIK</sequence>
<dbReference type="EMBL" id="KN783709">
    <property type="protein sequence ID" value="KIH43684.1"/>
    <property type="molecule type" value="Genomic_DNA"/>
</dbReference>
<dbReference type="Gene3D" id="3.50.4.10">
    <property type="entry name" value="Hepatocyte Growth Factor"/>
    <property type="match status" value="1"/>
</dbReference>
<gene>
    <name evidence="2" type="ORF">ANCDUO_26305</name>
</gene>
<dbReference type="AlphaFoldDB" id="A0A0C2F9X1"/>